<accession>A0A6J3LA65</accession>
<dbReference type="KEGG" id="bvk:117240357"/>
<evidence type="ECO:0000256" key="1">
    <source>
        <dbReference type="SAM" id="MobiDB-lite"/>
    </source>
</evidence>
<protein>
    <submittedName>
        <fullName evidence="4">Uncharacterized protein LOC117240357</fullName>
    </submittedName>
</protein>
<feature type="region of interest" description="Disordered" evidence="1">
    <location>
        <begin position="526"/>
        <end position="574"/>
    </location>
</feature>
<dbReference type="Proteomes" id="UP000504631">
    <property type="component" value="Unplaced"/>
</dbReference>
<feature type="region of interest" description="Disordered" evidence="1">
    <location>
        <begin position="479"/>
        <end position="505"/>
    </location>
</feature>
<dbReference type="PANTHER" id="PTHR33273">
    <property type="entry name" value="DOMAIN-CONTAINING PROTEIN, PUTATIVE-RELATED"/>
    <property type="match status" value="1"/>
</dbReference>
<name>A0A6J3LA65_9HYME</name>
<feature type="compositionally biased region" description="Basic residues" evidence="1">
    <location>
        <begin position="556"/>
        <end position="572"/>
    </location>
</feature>
<dbReference type="GO" id="GO:0003824">
    <property type="term" value="F:catalytic activity"/>
    <property type="evidence" value="ECO:0007669"/>
    <property type="project" value="InterPro"/>
</dbReference>
<evidence type="ECO:0000259" key="2">
    <source>
        <dbReference type="Pfam" id="PF14529"/>
    </source>
</evidence>
<dbReference type="GeneID" id="117240357"/>
<dbReference type="RefSeq" id="XP_033362252.1">
    <property type="nucleotide sequence ID" value="XM_033506361.1"/>
</dbReference>
<feature type="compositionally biased region" description="Basic and acidic residues" evidence="1">
    <location>
        <begin position="250"/>
        <end position="264"/>
    </location>
</feature>
<evidence type="ECO:0000313" key="3">
    <source>
        <dbReference type="Proteomes" id="UP000504631"/>
    </source>
</evidence>
<reference evidence="4" key="1">
    <citation type="submission" date="2025-08" db="UniProtKB">
        <authorList>
            <consortium name="RefSeq"/>
        </authorList>
    </citation>
    <scope>IDENTIFICATION</scope>
    <source>
        <tissue evidence="4">Muscle</tissue>
    </source>
</reference>
<dbReference type="Gene3D" id="3.60.10.10">
    <property type="entry name" value="Endonuclease/exonuclease/phosphatase"/>
    <property type="match status" value="1"/>
</dbReference>
<dbReference type="InterPro" id="IPR036691">
    <property type="entry name" value="Endo/exonu/phosph_ase_sf"/>
</dbReference>
<feature type="region of interest" description="Disordered" evidence="1">
    <location>
        <begin position="1"/>
        <end position="92"/>
    </location>
</feature>
<dbReference type="Pfam" id="PF14529">
    <property type="entry name" value="Exo_endo_phos_2"/>
    <property type="match status" value="1"/>
</dbReference>
<proteinExistence type="predicted"/>
<feature type="region of interest" description="Disordered" evidence="1">
    <location>
        <begin position="212"/>
        <end position="303"/>
    </location>
</feature>
<feature type="region of interest" description="Disordered" evidence="1">
    <location>
        <begin position="744"/>
        <end position="763"/>
    </location>
</feature>
<feature type="compositionally biased region" description="Basic residues" evidence="1">
    <location>
        <begin position="754"/>
        <end position="763"/>
    </location>
</feature>
<evidence type="ECO:0000313" key="4">
    <source>
        <dbReference type="RefSeq" id="XP_033362252.1"/>
    </source>
</evidence>
<feature type="compositionally biased region" description="Basic and acidic residues" evidence="1">
    <location>
        <begin position="1"/>
        <end position="18"/>
    </location>
</feature>
<feature type="compositionally biased region" description="Low complexity" evidence="1">
    <location>
        <begin position="230"/>
        <end position="241"/>
    </location>
</feature>
<sequence>MAKGKEVEENARGRRETELAAELPHVSTRSMTKAMQPKEGPSRFTLDKEGIWTEETTEEEETPAREAPRAKRKKANESPELPADPAEEMRTATTPDIGAELIRRAAEVAKAAEAPRNHKGTQVKTLKEAARTITVGVTEIVRRTDPVTDALAIAQRRIATLEAAVEALRKEPASRPTADESNYRARLAAVKHHAEEMRSLLHRLEERLQRIEKGEGKEVAPAANTRGMEPGAPNAPAPKGGRTAVIEWQTVERKRSGKKKEAGKKQPAKLIPETGAERQRETPESGLENARRGGGRGPLPRAPRTSAVTITLTDKSSQSYAEVLAAAKDSVSLTELGINTMRMRKTIAGGVILEVPEDQGREKAAAVAAQLTRALDPNEIRVATPFRAAEARVSLIDIAATKAEIQNTLARKSGCKPEDIRLGEIRPARNGLDTVWIRGPASAVRKLAQAGKVAIGWSTAKVEAIERRPLQCYRCLGIGHTGKPAPPRRTRGTCASDAANQGTRREHALLRARNACSARRLEHRRCTGWGDRPAPPRRKERKVPPADPRLQEAARKAPRRKATLSPRTRRSRRAQDLLHQTIRESTVALAVVAESYRVLDAPEWVGDTDGMVAVTWTSTPGAFAHGALLERGNEYAAVEWAGMMVVGVYVSPNSGRAAFEEFLDGVGDCVRRRLLRQVLVLGDFNAHSTEWANARTNARGRTLSNWAAGLGLLRISGWRVAEEVETLSDHLYIFMEVDAPGPGMPTTNDGHCPPRGRRARPPPRWKIKERNEDLLRAAAIATAWSWEASTTTTEADVEEEAENLRQVTTAICDASMPRATPGTMRSRAVYWWNPDIAELRTRCVRARRQYLRARRWRRRDEEEVSLRYRAYRALWRSLQKEIKKAKDRAWSELVETVESDPWGRPYRTVTQKLRAKGPLTTTEMEPVLLTRITGTLFPPHENRAVEQPRETTRPLEWRDDWEVMEEEIWEATRRMISRNVAPGPDGIPGRIWGEVMGVMAPRIRHLFTRCLREGVYVADDETGPAP</sequence>
<dbReference type="InterPro" id="IPR005135">
    <property type="entry name" value="Endo/exonuclease/phosphatase"/>
</dbReference>
<keyword evidence="3" id="KW-1185">Reference proteome</keyword>
<organism evidence="3 4">
    <name type="scientific">Bombus vosnesenskii</name>
    <dbReference type="NCBI Taxonomy" id="207650"/>
    <lineage>
        <taxon>Eukaryota</taxon>
        <taxon>Metazoa</taxon>
        <taxon>Ecdysozoa</taxon>
        <taxon>Arthropoda</taxon>
        <taxon>Hexapoda</taxon>
        <taxon>Insecta</taxon>
        <taxon>Pterygota</taxon>
        <taxon>Neoptera</taxon>
        <taxon>Endopterygota</taxon>
        <taxon>Hymenoptera</taxon>
        <taxon>Apocrita</taxon>
        <taxon>Aculeata</taxon>
        <taxon>Apoidea</taxon>
        <taxon>Anthophila</taxon>
        <taxon>Apidae</taxon>
        <taxon>Bombus</taxon>
        <taxon>Pyrobombus</taxon>
    </lineage>
</organism>
<gene>
    <name evidence="4" type="primary">LOC117240357</name>
</gene>
<dbReference type="PANTHER" id="PTHR33273:SF4">
    <property type="entry name" value="ENDONUCLEASE_EXONUCLEASE_PHOSPHATASE DOMAIN-CONTAINING PROTEIN"/>
    <property type="match status" value="1"/>
</dbReference>
<feature type="domain" description="Endonuclease/exonuclease/phosphatase" evidence="2">
    <location>
        <begin position="644"/>
        <end position="712"/>
    </location>
</feature>
<dbReference type="AlphaFoldDB" id="A0A6J3LA65"/>
<dbReference type="SUPFAM" id="SSF56219">
    <property type="entry name" value="DNase I-like"/>
    <property type="match status" value="1"/>
</dbReference>